<dbReference type="SUPFAM" id="SSF46785">
    <property type="entry name" value="Winged helix' DNA-binding domain"/>
    <property type="match status" value="1"/>
</dbReference>
<name>A0ABY5SMA9_9MICO</name>
<dbReference type="Proteomes" id="UP001064879">
    <property type="component" value="Chromosome"/>
</dbReference>
<dbReference type="RefSeq" id="WP_265417923.1">
    <property type="nucleotide sequence ID" value="NZ_CP093443.1"/>
</dbReference>
<gene>
    <name evidence="3" type="ORF">L1F31_14180</name>
</gene>
<dbReference type="PANTHER" id="PTHR33164">
    <property type="entry name" value="TRANSCRIPTIONAL REGULATOR, MARR FAMILY"/>
    <property type="match status" value="1"/>
</dbReference>
<reference evidence="3" key="1">
    <citation type="submission" date="2022-03" db="EMBL/GenBank/DDBJ databases">
        <title>Brevibacterium spongiae sp. nov., isolated from marine sponge.</title>
        <authorList>
            <person name="Li Z."/>
            <person name="Zhang M."/>
        </authorList>
    </citation>
    <scope>NUCLEOTIDE SEQUENCE</scope>
    <source>
        <strain evidence="3">WHS-Z9</strain>
    </source>
</reference>
<evidence type="ECO:0000313" key="4">
    <source>
        <dbReference type="Proteomes" id="UP001064879"/>
    </source>
</evidence>
<proteinExistence type="predicted"/>
<feature type="coiled-coil region" evidence="1">
    <location>
        <begin position="43"/>
        <end position="73"/>
    </location>
</feature>
<protein>
    <submittedName>
        <fullName evidence="3">MarR family transcriptional regulator</fullName>
    </submittedName>
</protein>
<evidence type="ECO:0000313" key="3">
    <source>
        <dbReference type="EMBL" id="UVI35255.1"/>
    </source>
</evidence>
<accession>A0ABY5SMA9</accession>
<keyword evidence="1" id="KW-0175">Coiled coil</keyword>
<dbReference type="EMBL" id="CP093443">
    <property type="protein sequence ID" value="UVI35255.1"/>
    <property type="molecule type" value="Genomic_DNA"/>
</dbReference>
<dbReference type="InterPro" id="IPR000835">
    <property type="entry name" value="HTH_MarR-typ"/>
</dbReference>
<organism evidence="3 4">
    <name type="scientific">Brevibacterium spongiae</name>
    <dbReference type="NCBI Taxonomy" id="2909672"/>
    <lineage>
        <taxon>Bacteria</taxon>
        <taxon>Bacillati</taxon>
        <taxon>Actinomycetota</taxon>
        <taxon>Actinomycetes</taxon>
        <taxon>Micrococcales</taxon>
        <taxon>Brevibacteriaceae</taxon>
        <taxon>Brevibacterium</taxon>
    </lineage>
</organism>
<dbReference type="InterPro" id="IPR036390">
    <property type="entry name" value="WH_DNA-bd_sf"/>
</dbReference>
<evidence type="ECO:0000259" key="2">
    <source>
        <dbReference type="PROSITE" id="PS50995"/>
    </source>
</evidence>
<dbReference type="InterPro" id="IPR039422">
    <property type="entry name" value="MarR/SlyA-like"/>
</dbReference>
<dbReference type="InterPro" id="IPR036388">
    <property type="entry name" value="WH-like_DNA-bd_sf"/>
</dbReference>
<feature type="domain" description="HTH marR-type" evidence="2">
    <location>
        <begin position="43"/>
        <end position="179"/>
    </location>
</feature>
<sequence length="192" mass="21458">MESSRAAGVHDPITENIYTGSQTGFPDDLIDCSELSAPDRKQIAEVMNALARLREAERALSEASRRFMKLSEQDMRALHYLIAAKRQNAVVTPKMLSVHMNMSAASVTKLINRLEREGHVIRKLHPSDRRAYALDVTAKTARSARETVGRTQARRIHAAADLTTGERDAVIRFLDGMTEELSLSNADWTKQL</sequence>
<dbReference type="PROSITE" id="PS50995">
    <property type="entry name" value="HTH_MARR_2"/>
    <property type="match status" value="1"/>
</dbReference>
<dbReference type="Pfam" id="PF12802">
    <property type="entry name" value="MarR_2"/>
    <property type="match status" value="1"/>
</dbReference>
<dbReference type="SMART" id="SM00347">
    <property type="entry name" value="HTH_MARR"/>
    <property type="match status" value="1"/>
</dbReference>
<evidence type="ECO:0000256" key="1">
    <source>
        <dbReference type="SAM" id="Coils"/>
    </source>
</evidence>
<dbReference type="Gene3D" id="1.10.10.10">
    <property type="entry name" value="Winged helix-like DNA-binding domain superfamily/Winged helix DNA-binding domain"/>
    <property type="match status" value="1"/>
</dbReference>
<keyword evidence="4" id="KW-1185">Reference proteome</keyword>
<dbReference type="PANTHER" id="PTHR33164:SF43">
    <property type="entry name" value="HTH-TYPE TRANSCRIPTIONAL REPRESSOR YETL"/>
    <property type="match status" value="1"/>
</dbReference>